<dbReference type="GO" id="GO:0003677">
    <property type="term" value="F:DNA binding"/>
    <property type="evidence" value="ECO:0007669"/>
    <property type="project" value="InterPro"/>
</dbReference>
<feature type="domain" description="HTH crp-type" evidence="1">
    <location>
        <begin position="20"/>
        <end position="68"/>
    </location>
</feature>
<dbReference type="InterPro" id="IPR036388">
    <property type="entry name" value="WH-like_DNA-bd_sf"/>
</dbReference>
<gene>
    <name evidence="2" type="ORF">CEJ86_04555</name>
</gene>
<proteinExistence type="predicted"/>
<reference evidence="2 3" key="1">
    <citation type="submission" date="2017-06" db="EMBL/GenBank/DDBJ databases">
        <title>Ensifer strains isolated from leguminous trees and herbs display diverse denitrification phenotypes with some acting as strong N2O sinks.</title>
        <authorList>
            <person name="Woliy K."/>
            <person name="Mania D."/>
            <person name="Bakken L.R."/>
            <person name="Frostegard A."/>
        </authorList>
    </citation>
    <scope>NUCLEOTIDE SEQUENCE [LARGE SCALE GENOMIC DNA]</scope>
    <source>
        <strain evidence="2 3">AC50a</strain>
    </source>
</reference>
<accession>A0A2J0Z6C2</accession>
<dbReference type="InterPro" id="IPR043129">
    <property type="entry name" value="ATPase_NBD"/>
</dbReference>
<dbReference type="InterPro" id="IPR000600">
    <property type="entry name" value="ROK"/>
</dbReference>
<protein>
    <submittedName>
        <fullName evidence="2">Transcriptional regulator</fullName>
    </submittedName>
</protein>
<dbReference type="Pfam" id="PF13412">
    <property type="entry name" value="HTH_24"/>
    <property type="match status" value="1"/>
</dbReference>
<dbReference type="Proteomes" id="UP000231987">
    <property type="component" value="Unassembled WGS sequence"/>
</dbReference>
<dbReference type="PANTHER" id="PTHR18964:SF173">
    <property type="entry name" value="GLUCOKINASE"/>
    <property type="match status" value="1"/>
</dbReference>
<dbReference type="Gene3D" id="1.10.10.10">
    <property type="entry name" value="Winged helix-like DNA-binding domain superfamily/Winged helix DNA-binding domain"/>
    <property type="match status" value="1"/>
</dbReference>
<evidence type="ECO:0000313" key="2">
    <source>
        <dbReference type="EMBL" id="PJR16079.1"/>
    </source>
</evidence>
<dbReference type="SUPFAM" id="SSF46785">
    <property type="entry name" value="Winged helix' DNA-binding domain"/>
    <property type="match status" value="1"/>
</dbReference>
<sequence length="403" mass="43352">MLTKSSTELVRQQNSALVLSALRRKGSLSHTEIAAQTGLASATISVITAELERSGIIAKTEQHVQVGRGRPRVLFEPRRGCGYVIVVRISSDVVQYSLADYGGILLDRFEDPRSHDLRGTAVFGEVLAAALERLLVRSNISKDEVLAISISSKGLVASDGARLIWSPVFGSEQLDFVELLRPAWRARIMLSNESLLVAHALAVREEESESGFHALAAVSLGHSIGLGLARRGRSGELDVSAPNFGHMLHQPSAGLCRCGSYGCIEAAAGFYGILRTAFEVPSDTIPAKFVPPSEMDKIAASTRQGNRMAGYAFRQAGLALGNGISRMLSLYEPMPIFVTGPGTRYFDLLEKGLEEGLAQSLQVRLQGMPQIRVVPDEQRLVFDGHIDRALGAIDGDIAAAGHP</sequence>
<comment type="caution">
    <text evidence="2">The sequence shown here is derived from an EMBL/GenBank/DDBJ whole genome shotgun (WGS) entry which is preliminary data.</text>
</comment>
<dbReference type="GO" id="GO:0006355">
    <property type="term" value="P:regulation of DNA-templated transcription"/>
    <property type="evidence" value="ECO:0007669"/>
    <property type="project" value="InterPro"/>
</dbReference>
<dbReference type="Pfam" id="PF00480">
    <property type="entry name" value="ROK"/>
    <property type="match status" value="1"/>
</dbReference>
<dbReference type="SMART" id="SM00419">
    <property type="entry name" value="HTH_CRP"/>
    <property type="match status" value="1"/>
</dbReference>
<dbReference type="RefSeq" id="WP_100670066.1">
    <property type="nucleotide sequence ID" value="NZ_NJGD01000002.1"/>
</dbReference>
<name>A0A2J0Z6C2_RHIML</name>
<dbReference type="PANTHER" id="PTHR18964">
    <property type="entry name" value="ROK (REPRESSOR, ORF, KINASE) FAMILY"/>
    <property type="match status" value="1"/>
</dbReference>
<evidence type="ECO:0000259" key="1">
    <source>
        <dbReference type="SMART" id="SM00419"/>
    </source>
</evidence>
<dbReference type="AlphaFoldDB" id="A0A2J0Z6C2"/>
<dbReference type="SUPFAM" id="SSF53067">
    <property type="entry name" value="Actin-like ATPase domain"/>
    <property type="match status" value="2"/>
</dbReference>
<evidence type="ECO:0000313" key="3">
    <source>
        <dbReference type="Proteomes" id="UP000231987"/>
    </source>
</evidence>
<dbReference type="EMBL" id="NJGD01000002">
    <property type="protein sequence ID" value="PJR16079.1"/>
    <property type="molecule type" value="Genomic_DNA"/>
</dbReference>
<dbReference type="Gene3D" id="3.30.420.40">
    <property type="match status" value="2"/>
</dbReference>
<dbReference type="InterPro" id="IPR012318">
    <property type="entry name" value="HTH_CRP"/>
</dbReference>
<organism evidence="2 3">
    <name type="scientific">Rhizobium meliloti</name>
    <name type="common">Ensifer meliloti</name>
    <name type="synonym">Sinorhizobium meliloti</name>
    <dbReference type="NCBI Taxonomy" id="382"/>
    <lineage>
        <taxon>Bacteria</taxon>
        <taxon>Pseudomonadati</taxon>
        <taxon>Pseudomonadota</taxon>
        <taxon>Alphaproteobacteria</taxon>
        <taxon>Hyphomicrobiales</taxon>
        <taxon>Rhizobiaceae</taxon>
        <taxon>Sinorhizobium/Ensifer group</taxon>
        <taxon>Sinorhizobium</taxon>
    </lineage>
</organism>
<dbReference type="InterPro" id="IPR036390">
    <property type="entry name" value="WH_DNA-bd_sf"/>
</dbReference>